<dbReference type="GeneID" id="26902423"/>
<dbReference type="InterPro" id="IPR000699">
    <property type="entry name" value="RIH_dom"/>
</dbReference>
<feature type="compositionally biased region" description="Low complexity" evidence="1">
    <location>
        <begin position="172"/>
        <end position="201"/>
    </location>
</feature>
<feature type="region of interest" description="Disordered" evidence="1">
    <location>
        <begin position="672"/>
        <end position="701"/>
    </location>
</feature>
<dbReference type="GO" id="GO:0016020">
    <property type="term" value="C:membrane"/>
    <property type="evidence" value="ECO:0007669"/>
    <property type="project" value="InterPro"/>
</dbReference>
<organism evidence="3 4">
    <name type="scientific">Leptomonas pyrrhocoris</name>
    <name type="common">Firebug parasite</name>
    <dbReference type="NCBI Taxonomy" id="157538"/>
    <lineage>
        <taxon>Eukaryota</taxon>
        <taxon>Discoba</taxon>
        <taxon>Euglenozoa</taxon>
        <taxon>Kinetoplastea</taxon>
        <taxon>Metakinetoplastina</taxon>
        <taxon>Trypanosomatida</taxon>
        <taxon>Trypanosomatidae</taxon>
        <taxon>Leishmaniinae</taxon>
        <taxon>Leptomonas</taxon>
    </lineage>
</organism>
<feature type="compositionally biased region" description="Acidic residues" evidence="1">
    <location>
        <begin position="912"/>
        <end position="928"/>
    </location>
</feature>
<feature type="region of interest" description="Disordered" evidence="1">
    <location>
        <begin position="820"/>
        <end position="851"/>
    </location>
</feature>
<feature type="compositionally biased region" description="Polar residues" evidence="1">
    <location>
        <begin position="160"/>
        <end position="171"/>
    </location>
</feature>
<feature type="region of interest" description="Disordered" evidence="1">
    <location>
        <begin position="148"/>
        <end position="205"/>
    </location>
</feature>
<dbReference type="GO" id="GO:0005262">
    <property type="term" value="F:calcium channel activity"/>
    <property type="evidence" value="ECO:0007669"/>
    <property type="project" value="InterPro"/>
</dbReference>
<dbReference type="RefSeq" id="XP_015662423.1">
    <property type="nucleotide sequence ID" value="XM_015798945.1"/>
</dbReference>
<feature type="region of interest" description="Disordered" evidence="1">
    <location>
        <begin position="904"/>
        <end position="935"/>
    </location>
</feature>
<dbReference type="VEuPathDB" id="TriTrypDB:LpyrH10_03_2790"/>
<feature type="region of interest" description="Disordered" evidence="1">
    <location>
        <begin position="1426"/>
        <end position="1449"/>
    </location>
</feature>
<keyword evidence="3" id="KW-0675">Receptor</keyword>
<feature type="region of interest" description="Disordered" evidence="1">
    <location>
        <begin position="1584"/>
        <end position="1609"/>
    </location>
</feature>
<name>A0A0N0VGZ6_LEPPY</name>
<keyword evidence="4" id="KW-1185">Reference proteome</keyword>
<evidence type="ECO:0000313" key="4">
    <source>
        <dbReference type="Proteomes" id="UP000037923"/>
    </source>
</evidence>
<gene>
    <name evidence="3" type="ORF">ABB37_02128</name>
</gene>
<comment type="caution">
    <text evidence="3">The sequence shown here is derived from an EMBL/GenBank/DDBJ whole genome shotgun (WGS) entry which is preliminary data.</text>
</comment>
<sequence>MHRELHLLTRLALRLMRDMIRDNAAAFTDGWAAYIPGLLRLEGLRLHVVDTLQAFFTDNPYVPLRAVHQVSEHFISASQLLRRGAYVDFLGAVCTIEFKGVPERQAFVCQRLLVENPQLLSRFVMVVPPGSTEADGCVYVLPSAEPDITTDSDKADSGKNNKSFGTTSSLDQTARPAAQNSAASLAPSSSSTASSPSSSSQRLRRGEAAVEWENGICAAPPLGYLPFTEFFSSGTGRKQATFAANQISLFARLCYDGAPAQCHEAVGRLFPAAALKCLLRTFVWTGEQVVGHRCPHDVLRSFLIRLAMQCFVLPRMSAPAVQLRVSTVLFGSSQLRRNTSPTYSNLPDDEMTVLLKSAVINLLRANPFFVQDDVDRSLLMRGAVSSMLKLTRYRQYTYADVLTVLPMLLQLLDGTRDVLDANTLHRTHLPSTAAGSHSPSINAQCADSHGSFAAPRSPAAAAYASAVNSSSSDTARLVHKVESVHLMRIREMVCQALLFALQHGVSRAADSVIVYLYKAYTQVDPSRPGNGGHASSTASGAVQSIASALASAAQTPAVADNELRRKVEVLIRRRDDYSGGDSHEKGLLQNFMEKVSVTELSENVREEEEEAKRSSLAAQRLVDGYQELPDGLQSCIVVGSGSGSSLANQLSSATFSAKWTSQLIRTETSSSYAELSSSDDDENGLSAASDDGSSSSSSSGGGVSAAEVQAWLDYRTSNIVQYFQPDRLVPYLFDVTRYNSPSLTVQAMALLVQLCVVKRSIAQLVLKVNTLPSLEVLHSFDRMYTVAVRLKEAYTPAETGTPRATQWKPAIQFALDTLNGPPPPLPQNTHAAAVAAAAGTPTQPEGTEKDGRRVRGEVGALQHPSLLATSVLSSPQHHRHNTAEKRAAKLRHLYKAFHGVSTENLLLNGSGEEGEDEESGNDTEEGAEAGEGGGTAVAEATGKERIAALWSKTSGAVRMLVYNNTIRSRRRALGLSETSTIPVNVIIRAEMMAHWRIHETLLQMLSHLTSADPLFKSVLPFFYLFSFSENNSLLLQPYVHLFLNRLDPEDASVTVCLHIIIRVLRSEPHVEDYLTPALLEAIASHINDELYTKLPDPELVEMLSQYIFSGPVSPVVRRRMMILFRERGTLKHLTRFRPNPTPVEVVFTSALVNLVCSICGSHTSVLTLARSMLPAESICSVILQKRIVEMLPVAIVDKSCGTPLENSAADSSTAPSAVAALKLLNPYVRILVALYFIPTNDSRDDSQRRCLWWMGNPLIWRIVKLFTTAIEAVCTVAAQDGVAFAVNRGLNGVRMYHTLLCSTIPVAMAGFLMNCFSNEGFNRFQKEVIGQSLYQHAAAAVRLGGLLMQHAAAIGLTVEEAVHYRRFLAVLYRRLTELNDPSGVSVDALVERCYSMARRMRMWLSEQQQMVESALVDVEGARTGTSESTAGLELKPNNNDKAHECSAATSSPFSSTASFSASFAGLRKPAVRPTGGAGVVAAAAYRNVVRRRQISVDDESGAFRLLFAEEAVSQTQLHSQELLEATGLGGSDPRSVNIAGPRQEPDDGDTGDLVNKGLLLPGVLASSRGVSVVRATLRSTLHGDTVIPTDRHCPPGGIDERHPAPLAQR</sequence>
<evidence type="ECO:0000256" key="1">
    <source>
        <dbReference type="SAM" id="MobiDB-lite"/>
    </source>
</evidence>
<dbReference type="Proteomes" id="UP000037923">
    <property type="component" value="Unassembled WGS sequence"/>
</dbReference>
<feature type="region of interest" description="Disordered" evidence="1">
    <location>
        <begin position="1526"/>
        <end position="1554"/>
    </location>
</feature>
<evidence type="ECO:0000313" key="3">
    <source>
        <dbReference type="EMBL" id="KPA83984.1"/>
    </source>
</evidence>
<proteinExistence type="predicted"/>
<reference evidence="3 4" key="1">
    <citation type="submission" date="2015-07" db="EMBL/GenBank/DDBJ databases">
        <title>High-quality genome of monoxenous trypanosomatid Leptomonas pyrrhocoris.</title>
        <authorList>
            <person name="Flegontov P."/>
            <person name="Butenko A."/>
            <person name="Firsov S."/>
            <person name="Vlcek C."/>
            <person name="Logacheva M.D."/>
            <person name="Field M."/>
            <person name="Filatov D."/>
            <person name="Flegontova O."/>
            <person name="Gerasimov E."/>
            <person name="Jackson A.P."/>
            <person name="Kelly S."/>
            <person name="Opperdoes F."/>
            <person name="O'Reilly A."/>
            <person name="Votypka J."/>
            <person name="Yurchenko V."/>
            <person name="Lukes J."/>
        </authorList>
    </citation>
    <scope>NUCLEOTIDE SEQUENCE [LARGE SCALE GENOMIC DNA]</scope>
    <source>
        <strain evidence="3">H10</strain>
    </source>
</reference>
<protein>
    <submittedName>
        <fullName evidence="3">Putative mitochondrial ryanodine receptor, putative,insulin receptor</fullName>
    </submittedName>
</protein>
<feature type="compositionally biased region" description="Low complexity" evidence="1">
    <location>
        <begin position="686"/>
        <end position="698"/>
    </location>
</feature>
<dbReference type="Pfam" id="PF01365">
    <property type="entry name" value="RYDR_ITPR"/>
    <property type="match status" value="1"/>
</dbReference>
<dbReference type="OrthoDB" id="278056at2759"/>
<evidence type="ECO:0000259" key="2">
    <source>
        <dbReference type="Pfam" id="PF01365"/>
    </source>
</evidence>
<accession>A0A0N0VGZ6</accession>
<dbReference type="EMBL" id="LGTL01000003">
    <property type="protein sequence ID" value="KPA83984.1"/>
    <property type="molecule type" value="Genomic_DNA"/>
</dbReference>
<feature type="compositionally biased region" description="Basic and acidic residues" evidence="1">
    <location>
        <begin position="1589"/>
        <end position="1603"/>
    </location>
</feature>
<feature type="domain" description="RIH" evidence="2">
    <location>
        <begin position="12"/>
        <end position="120"/>
    </location>
</feature>